<comment type="caution">
    <text evidence="1">The sequence shown here is derived from an EMBL/GenBank/DDBJ whole genome shotgun (WGS) entry which is preliminary data.</text>
</comment>
<dbReference type="EMBL" id="JAQQXQ010000005">
    <property type="protein sequence ID" value="MDC8754731.1"/>
    <property type="molecule type" value="Genomic_DNA"/>
</dbReference>
<dbReference type="RefSeq" id="WP_273677856.1">
    <property type="nucleotide sequence ID" value="NZ_JAQQXQ010000005.1"/>
</dbReference>
<dbReference type="Proteomes" id="UP001216558">
    <property type="component" value="Unassembled WGS sequence"/>
</dbReference>
<name>A0ABT5JQC9_9SPHN</name>
<evidence type="ECO:0000313" key="1">
    <source>
        <dbReference type="EMBL" id="MDC8754731.1"/>
    </source>
</evidence>
<accession>A0ABT5JQC9</accession>
<reference evidence="1 2" key="1">
    <citation type="submission" date="2022-10" db="EMBL/GenBank/DDBJ databases">
        <title>Erythrobacter sp. sf7 Genome sequencing.</title>
        <authorList>
            <person name="Park S."/>
        </authorList>
    </citation>
    <scope>NUCLEOTIDE SEQUENCE [LARGE SCALE GENOMIC DNA]</scope>
    <source>
        <strain evidence="2">sf7</strain>
    </source>
</reference>
<keyword evidence="2" id="KW-1185">Reference proteome</keyword>
<sequence>MSIRLATAQDPARNAGKHAAGRGLVTRVRVLAANDNGAVEGIAGSAFDPVLVAALRHFARHGLDAPRVAHAEAARSASEGNAPVAAEWIAITGMFDRRLAAAAKRELLPA</sequence>
<gene>
    <name evidence="1" type="ORF">OIK40_08765</name>
</gene>
<organism evidence="1 2">
    <name type="scientific">Erythrobacter fulvus</name>
    <dbReference type="NCBI Taxonomy" id="2987523"/>
    <lineage>
        <taxon>Bacteria</taxon>
        <taxon>Pseudomonadati</taxon>
        <taxon>Pseudomonadota</taxon>
        <taxon>Alphaproteobacteria</taxon>
        <taxon>Sphingomonadales</taxon>
        <taxon>Erythrobacteraceae</taxon>
        <taxon>Erythrobacter/Porphyrobacter group</taxon>
        <taxon>Erythrobacter</taxon>
    </lineage>
</organism>
<evidence type="ECO:0000313" key="2">
    <source>
        <dbReference type="Proteomes" id="UP001216558"/>
    </source>
</evidence>
<proteinExistence type="predicted"/>
<protein>
    <submittedName>
        <fullName evidence="1">Uncharacterized protein</fullName>
    </submittedName>
</protein>